<name>A0A138AP41_9ACTN</name>
<dbReference type="GO" id="GO:0016878">
    <property type="term" value="F:acid-thiol ligase activity"/>
    <property type="evidence" value="ECO:0007669"/>
    <property type="project" value="UniProtKB-ARBA"/>
</dbReference>
<proteinExistence type="inferred from homology"/>
<dbReference type="AlphaFoldDB" id="A0A138AP41"/>
<feature type="domain" description="AMP-binding enzyme C-terminal" evidence="4">
    <location>
        <begin position="404"/>
        <end position="479"/>
    </location>
</feature>
<comment type="caution">
    <text evidence="6">The sequence shown here is derived from an EMBL/GenBank/DDBJ whole genome shotgun (WGS) entry which is preliminary data.</text>
</comment>
<keyword evidence="2" id="KW-0436">Ligase</keyword>
<gene>
    <name evidence="6" type="ORF">AXK60_23750</name>
    <name evidence="5" type="ORF">AXK61_19035</name>
</gene>
<dbReference type="OrthoDB" id="9803968at2"/>
<keyword evidence="8" id="KW-1185">Reference proteome</keyword>
<dbReference type="InterPro" id="IPR020845">
    <property type="entry name" value="AMP-binding_CS"/>
</dbReference>
<evidence type="ECO:0000313" key="6">
    <source>
        <dbReference type="EMBL" id="KXP12213.1"/>
    </source>
</evidence>
<comment type="similarity">
    <text evidence="1">Belongs to the ATP-dependent AMP-binding enzyme family.</text>
</comment>
<dbReference type="Gene3D" id="3.30.300.30">
    <property type="match status" value="1"/>
</dbReference>
<dbReference type="RefSeq" id="WP_068570698.1">
    <property type="nucleotide sequence ID" value="NZ_LSRE01000011.1"/>
</dbReference>
<dbReference type="Proteomes" id="UP000070409">
    <property type="component" value="Unassembled WGS sequence"/>
</dbReference>
<evidence type="ECO:0000256" key="1">
    <source>
        <dbReference type="ARBA" id="ARBA00006432"/>
    </source>
</evidence>
<evidence type="ECO:0000313" key="7">
    <source>
        <dbReference type="Proteomes" id="UP000070258"/>
    </source>
</evidence>
<evidence type="ECO:0000256" key="2">
    <source>
        <dbReference type="ARBA" id="ARBA00022598"/>
    </source>
</evidence>
<dbReference type="InterPro" id="IPR045851">
    <property type="entry name" value="AMP-bd_C_sf"/>
</dbReference>
<dbReference type="Pfam" id="PF00501">
    <property type="entry name" value="AMP-binding"/>
    <property type="match status" value="1"/>
</dbReference>
<accession>A0A138AP41</accession>
<reference evidence="6" key="3">
    <citation type="submission" date="2016-02" db="EMBL/GenBank/DDBJ databases">
        <authorList>
            <person name="Teng J.L."/>
            <person name="Yang Y."/>
            <person name="Huang Y."/>
            <person name="Guo F."/>
            <person name="Wei W."/>
            <person name="Chen J.H."/>
            <person name="Wong S.Y."/>
            <person name="Lau S.K."/>
            <person name="Woo P.C."/>
        </authorList>
    </citation>
    <scope>NUCLEOTIDE SEQUENCE</scope>
    <source>
        <strain evidence="6">JCM 15929</strain>
    </source>
</reference>
<dbReference type="PROSITE" id="PS00455">
    <property type="entry name" value="AMP_BINDING"/>
    <property type="match status" value="1"/>
</dbReference>
<dbReference type="SUPFAM" id="SSF56801">
    <property type="entry name" value="Acetyl-CoA synthetase-like"/>
    <property type="match status" value="1"/>
</dbReference>
<dbReference type="InterPro" id="IPR025110">
    <property type="entry name" value="AMP-bd_C"/>
</dbReference>
<evidence type="ECO:0000259" key="3">
    <source>
        <dbReference type="Pfam" id="PF00501"/>
    </source>
</evidence>
<evidence type="ECO:0000259" key="4">
    <source>
        <dbReference type="Pfam" id="PF13193"/>
    </source>
</evidence>
<dbReference type="PANTHER" id="PTHR43767:SF1">
    <property type="entry name" value="NONRIBOSOMAL PEPTIDE SYNTHASE PES1 (EUROFUNG)-RELATED"/>
    <property type="match status" value="1"/>
</dbReference>
<dbReference type="EMBL" id="LSRE01000011">
    <property type="protein sequence ID" value="KXO99020.1"/>
    <property type="molecule type" value="Genomic_DNA"/>
</dbReference>
<organism evidence="6 7">
    <name type="scientific">Tsukamurella pseudospumae</name>
    <dbReference type="NCBI Taxonomy" id="239498"/>
    <lineage>
        <taxon>Bacteria</taxon>
        <taxon>Bacillati</taxon>
        <taxon>Actinomycetota</taxon>
        <taxon>Actinomycetes</taxon>
        <taxon>Mycobacteriales</taxon>
        <taxon>Tsukamurellaceae</taxon>
        <taxon>Tsukamurella</taxon>
    </lineage>
</organism>
<dbReference type="InterPro" id="IPR000873">
    <property type="entry name" value="AMP-dep_synth/lig_dom"/>
</dbReference>
<reference evidence="7" key="1">
    <citation type="submission" date="2016-02" db="EMBL/GenBank/DDBJ databases">
        <authorList>
            <person name="Wen L."/>
            <person name="He K."/>
            <person name="Yang H."/>
        </authorList>
    </citation>
    <scope>NUCLEOTIDE SEQUENCE [LARGE SCALE GENOMIC DNA]</scope>
    <source>
        <strain evidence="7">JCM 15929</strain>
    </source>
</reference>
<feature type="domain" description="AMP-dependent synthetase/ligase" evidence="3">
    <location>
        <begin position="16"/>
        <end position="354"/>
    </location>
</feature>
<evidence type="ECO:0000313" key="5">
    <source>
        <dbReference type="EMBL" id="KXO99020.1"/>
    </source>
</evidence>
<dbReference type="STRING" id="239498.AXK60_23750"/>
<sequence length="492" mass="52292">MTVRDLPDVPGLPEIRAARAPSDPALADDRLDLSNSEFAAAVRTAATRLEEYGVEAGDVVGLLLPNRVELVVAVFAAWRLGAAVTPINPALAPPEIAYQAADAGARVLVAEAGVETPDGVAALLCDELLAESDGEDALPIAVEREGLALLIYTAGTTGKPKGVMITHGNIAAMTASFIEHFSFTERDHSLLVLPLFHANGVVLGTLTPLRAGGRTTIVGRFRPDEFFPAVERHRPTYFSAVPAIYAMLTALPSDVAPDSSSLRFGICGAAPMPVDLIERFESRFGVPIVEGYGLSETTTASAINPLDGPRKPGTVGPALPGQRIRIVDGALRDVPPGETGEVLIAGDVVMAGYLNRPDATAETIVDGWLRTGDVGLLDEDGYLRLVDRVKDMVIRGGENIYPKEIEAQLYRNPQVFEAAVIGRPHEVLGEVPVAYVSLRAGATVTGQELLDGLRGELAKVKVPVDLILLDEIPKNPVGKIDKPTLRRRDRSG</sequence>
<dbReference type="PANTHER" id="PTHR43767">
    <property type="entry name" value="LONG-CHAIN-FATTY-ACID--COA LIGASE"/>
    <property type="match status" value="1"/>
</dbReference>
<dbReference type="Gene3D" id="3.40.50.12780">
    <property type="entry name" value="N-terminal domain of ligase-like"/>
    <property type="match status" value="1"/>
</dbReference>
<protein>
    <submittedName>
        <fullName evidence="6">AMP-dependent synthetase</fullName>
    </submittedName>
</protein>
<dbReference type="FunFam" id="3.30.300.30:FF:000008">
    <property type="entry name" value="2,3-dihydroxybenzoate-AMP ligase"/>
    <property type="match status" value="1"/>
</dbReference>
<dbReference type="InterPro" id="IPR050237">
    <property type="entry name" value="ATP-dep_AMP-bd_enzyme"/>
</dbReference>
<dbReference type="Proteomes" id="UP000070258">
    <property type="component" value="Unassembled WGS sequence"/>
</dbReference>
<dbReference type="Pfam" id="PF13193">
    <property type="entry name" value="AMP-binding_C"/>
    <property type="match status" value="1"/>
</dbReference>
<dbReference type="EMBL" id="LSRF01000014">
    <property type="protein sequence ID" value="KXP12213.1"/>
    <property type="molecule type" value="Genomic_DNA"/>
</dbReference>
<dbReference type="InterPro" id="IPR042099">
    <property type="entry name" value="ANL_N_sf"/>
</dbReference>
<evidence type="ECO:0000313" key="8">
    <source>
        <dbReference type="Proteomes" id="UP000070409"/>
    </source>
</evidence>
<reference evidence="5 8" key="2">
    <citation type="submission" date="2016-02" db="EMBL/GenBank/DDBJ databases">
        <authorList>
            <person name="Teng J.L."/>
            <person name="Tang Y."/>
            <person name="Huang Y."/>
            <person name="Guo F."/>
            <person name="Wei W."/>
            <person name="Chen J.H."/>
            <person name="Wong S.Y."/>
            <person name="Lau S.K."/>
            <person name="Woo P.C."/>
        </authorList>
    </citation>
    <scope>NUCLEOTIDE SEQUENCE [LARGE SCALE GENOMIC DNA]</scope>
    <source>
        <strain evidence="5 8">JCM 13375</strain>
    </source>
</reference>